<accession>A0A158R5F9</accession>
<dbReference type="Pfam" id="PF01477">
    <property type="entry name" value="PLAT"/>
    <property type="match status" value="2"/>
</dbReference>
<dbReference type="PROSITE" id="PS50096">
    <property type="entry name" value="IQ"/>
    <property type="match status" value="1"/>
</dbReference>
<name>A0A158R5F9_9BILA</name>
<dbReference type="InterPro" id="IPR036572">
    <property type="entry name" value="Doublecortin_dom_sf"/>
</dbReference>
<dbReference type="InterPro" id="IPR052970">
    <property type="entry name" value="Inner_ear_hair_cell_LOXHD"/>
</dbReference>
<dbReference type="Gene3D" id="2.60.60.20">
    <property type="entry name" value="PLAT/LH2 domain"/>
    <property type="match status" value="2"/>
</dbReference>
<dbReference type="PROSITE" id="PS50095">
    <property type="entry name" value="PLAT"/>
    <property type="match status" value="2"/>
</dbReference>
<dbReference type="WBParaSite" id="SMUV_0000662301-mRNA-1">
    <property type="protein sequence ID" value="SMUV_0000662301-mRNA-1"/>
    <property type="gene ID" value="SMUV_0000662301"/>
</dbReference>
<dbReference type="CDD" id="cd23767">
    <property type="entry name" value="IQCD"/>
    <property type="match status" value="1"/>
</dbReference>
<reference evidence="6" key="1">
    <citation type="submission" date="2016-04" db="UniProtKB">
        <authorList>
            <consortium name="WormBaseParasite"/>
        </authorList>
    </citation>
    <scope>IDENTIFICATION</scope>
</reference>
<feature type="region of interest" description="Disordered" evidence="2">
    <location>
        <begin position="1"/>
        <end position="26"/>
    </location>
</feature>
<feature type="domain" description="Doublecortin" evidence="4">
    <location>
        <begin position="44"/>
        <end position="126"/>
    </location>
</feature>
<dbReference type="PROSITE" id="PS50309">
    <property type="entry name" value="DC"/>
    <property type="match status" value="2"/>
</dbReference>
<proteinExistence type="predicted"/>
<feature type="domain" description="PLAT" evidence="3">
    <location>
        <begin position="688"/>
        <end position="803"/>
    </location>
</feature>
<sequence length="1216" mass="137630">MDEEQSAGSSTSTQIPPNLPEPVNGGIKVYKKPNQDYTDPYTAKTVFFYREGDVYYTGFRVPVSKARYRTIGSLLDDLSHSISMPFGVRRVTTPYGKTTIDSIDQLEHLGRYIVSSTKTVRPLNFSLINKIDKNRKERATHSNRSNATSSLWVVTSPRYKSKLRSNRSNGTSYLPQTAKQMLFVLNGKPSRTYRAVLNPARNKSFDALLEEVSEGLNVAIFKIYAYSGKRLNNLDELMSLDDTRVLAVPRNERPKFHSNATFRNHKALPSVSMSKPSDSTNSSSALVNDSNHYANEFKKQSYKTYAASPDTDMSTEKKYSKKRKIIRKRPKLIPKLIRKTSSNKKRRQEEDYYRFSDESVGKIVENDATDEKQFNATEANLLLDRDSPYLLTNAEVAAEDDVAVNEDEDAASSEAAYSVNLELETSLQPKEDELVIDCKESEPEARQNSEDDNDADDSSEAAERLDDEDMENQWREAAAIKVQSVWRGYNVRKRLKEAKNMELTEDENETSSLLTVESEQNQFYPKSRQNSLAFDSSSLQIDQINSSSQLTTYTVSVLTGNRWAAEMDKNLYVELCGEHATSGRHTLRQDTKEEKFRRNHIDSFLIETVNLGTLTKLIIGHENYGYGAGVFIEQVLVTENIAEGRQFLFQCNKWLDSGQVDGKISRLLKTTAFYYISSIPRDNITTKGRWELIVHSGKKDGTGGTTSNLNIIGYGKEDVSASNKIYDSKLASVPSTSLIQVDFGDIGDLLKIRIEIDGNGDSPDYFLDKVELRDMDTEERMVSFVGKWLRWGTSDAYQQPYREFPVFRAAFEPLNARLLGLRRYSAQFLVMTYEGKLRLSDKNKINLTAEEGFLQIFGEFGSTGRFPLKLFPQSQKMEIPFKTEAVSVGLIRFIRLYVKTDEIGHSISGEEIYEGLCKLQSIYDNTLKLDINTGSNWILNDVMIRESQHTPYRFILRNSRVRTQGEDSDEVFKEVVFTGGAGFCSAIRNHFLLYLILGMEGLATKVRKKKNGKRTVSQWRLEMRLTNSSDLLPKVTLCSQDTATEMALVERKQSETDLYCFEQRQTNSSLLLKVRVSIDTSQQPSSDSNADSEAKKRILAISKMMLYDKKNGDELRFPELDAILTSESVYEFPAIWPDISPLAGVQYQPLSETDLSLVLHFCISAVTFLVTVKTEKSSGSFDVYINLIGTKGDIGFRKLVNDDEALFSANTVGAFC</sequence>
<evidence type="ECO:0000259" key="3">
    <source>
        <dbReference type="PROSITE" id="PS50095"/>
    </source>
</evidence>
<dbReference type="SUPFAM" id="SSF49723">
    <property type="entry name" value="Lipase/lipooxygenase domain (PLAT/LH2 domain)"/>
    <property type="match status" value="2"/>
</dbReference>
<dbReference type="Pfam" id="PF03607">
    <property type="entry name" value="DCX"/>
    <property type="match status" value="2"/>
</dbReference>
<feature type="compositionally biased region" description="Polar residues" evidence="2">
    <location>
        <begin position="271"/>
        <end position="287"/>
    </location>
</feature>
<dbReference type="Gene3D" id="3.10.20.230">
    <property type="entry name" value="Doublecortin domain"/>
    <property type="match status" value="2"/>
</dbReference>
<dbReference type="SMART" id="SM00308">
    <property type="entry name" value="LH2"/>
    <property type="match status" value="1"/>
</dbReference>
<dbReference type="Proteomes" id="UP000046393">
    <property type="component" value="Unplaced"/>
</dbReference>
<dbReference type="InterPro" id="IPR000048">
    <property type="entry name" value="IQ_motif_EF-hand-BS"/>
</dbReference>
<dbReference type="Pfam" id="PF00612">
    <property type="entry name" value="IQ"/>
    <property type="match status" value="1"/>
</dbReference>
<evidence type="ECO:0000313" key="5">
    <source>
        <dbReference type="Proteomes" id="UP000046393"/>
    </source>
</evidence>
<feature type="domain" description="Doublecortin" evidence="4">
    <location>
        <begin position="179"/>
        <end position="247"/>
    </location>
</feature>
<feature type="region of interest" description="Disordered" evidence="2">
    <location>
        <begin position="260"/>
        <end position="287"/>
    </location>
</feature>
<dbReference type="PANTHER" id="PTHR45901">
    <property type="entry name" value="PROTEIN CBG12474"/>
    <property type="match status" value="1"/>
</dbReference>
<feature type="compositionally biased region" description="Acidic residues" evidence="2">
    <location>
        <begin position="450"/>
        <end position="470"/>
    </location>
</feature>
<evidence type="ECO:0000256" key="2">
    <source>
        <dbReference type="SAM" id="MobiDB-lite"/>
    </source>
</evidence>
<dbReference type="InterPro" id="IPR003533">
    <property type="entry name" value="Doublecortin_dom"/>
</dbReference>
<evidence type="ECO:0000313" key="6">
    <source>
        <dbReference type="WBParaSite" id="SMUV_0000662301-mRNA-1"/>
    </source>
</evidence>
<dbReference type="InterPro" id="IPR001024">
    <property type="entry name" value="PLAT/LH2_dom"/>
</dbReference>
<keyword evidence="5" id="KW-1185">Reference proteome</keyword>
<dbReference type="STRING" id="451379.A0A158R5F9"/>
<evidence type="ECO:0000256" key="1">
    <source>
        <dbReference type="PROSITE-ProRule" id="PRU00152"/>
    </source>
</evidence>
<feature type="compositionally biased region" description="Polar residues" evidence="2">
    <location>
        <begin position="1"/>
        <end position="16"/>
    </location>
</feature>
<dbReference type="AlphaFoldDB" id="A0A158R5F9"/>
<protein>
    <submittedName>
        <fullName evidence="6">Doublecortin domain-containing protein</fullName>
    </submittedName>
</protein>
<dbReference type="SUPFAM" id="SSF89837">
    <property type="entry name" value="Doublecortin (DC)"/>
    <property type="match status" value="2"/>
</dbReference>
<dbReference type="SMART" id="SM00537">
    <property type="entry name" value="DCX"/>
    <property type="match status" value="2"/>
</dbReference>
<dbReference type="PANTHER" id="PTHR45901:SF7">
    <property type="entry name" value="OXYGEN-REGULATED PROTEIN 1"/>
    <property type="match status" value="1"/>
</dbReference>
<feature type="region of interest" description="Disordered" evidence="2">
    <location>
        <begin position="441"/>
        <end position="470"/>
    </location>
</feature>
<organism evidence="5 6">
    <name type="scientific">Syphacia muris</name>
    <dbReference type="NCBI Taxonomy" id="451379"/>
    <lineage>
        <taxon>Eukaryota</taxon>
        <taxon>Metazoa</taxon>
        <taxon>Ecdysozoa</taxon>
        <taxon>Nematoda</taxon>
        <taxon>Chromadorea</taxon>
        <taxon>Rhabditida</taxon>
        <taxon>Spirurina</taxon>
        <taxon>Oxyuridomorpha</taxon>
        <taxon>Oxyuroidea</taxon>
        <taxon>Oxyuridae</taxon>
        <taxon>Syphacia</taxon>
    </lineage>
</organism>
<evidence type="ECO:0000259" key="4">
    <source>
        <dbReference type="PROSITE" id="PS50309"/>
    </source>
</evidence>
<comment type="caution">
    <text evidence="1">Lacks conserved residue(s) required for the propagation of feature annotation.</text>
</comment>
<feature type="domain" description="PLAT" evidence="3">
    <location>
        <begin position="551"/>
        <end position="669"/>
    </location>
</feature>
<dbReference type="GO" id="GO:0035556">
    <property type="term" value="P:intracellular signal transduction"/>
    <property type="evidence" value="ECO:0007669"/>
    <property type="project" value="InterPro"/>
</dbReference>
<dbReference type="InterPro" id="IPR036392">
    <property type="entry name" value="PLAT/LH2_dom_sf"/>
</dbReference>